<keyword evidence="3" id="KW-1185">Reference proteome</keyword>
<sequence>MSSIKNMAWLILSHKSFLWILLFVNIFGTVYGYDWYMWQLEMTDSIFWIFVPDSPTASLFFLLAIIGWLIGKNFKLIEALALITLVKYGLWAVVMNLLTFMETGYLDPVGWMLIGSHFAMAVQAVLYSPFYKFDFRHIVIAAIWTLHNDVIDYVFGQMPIYYDLMKHMNEIGYFTFWLSIACILLAYAVWKIRVKREAVIA</sequence>
<feature type="transmembrane region" description="Helical" evidence="1">
    <location>
        <begin position="110"/>
        <end position="131"/>
    </location>
</feature>
<protein>
    <recommendedName>
        <fullName evidence="4">DUF1405 domain-containing protein</fullName>
    </recommendedName>
</protein>
<proteinExistence type="predicted"/>
<dbReference type="Pfam" id="PF07187">
    <property type="entry name" value="DUF1405"/>
    <property type="match status" value="1"/>
</dbReference>
<reference evidence="2 3" key="1">
    <citation type="submission" date="2019-07" db="EMBL/GenBank/DDBJ databases">
        <title>Whole genome shotgun sequence of Sporosarcina luteola NBRC 105378.</title>
        <authorList>
            <person name="Hosoyama A."/>
            <person name="Uohara A."/>
            <person name="Ohji S."/>
            <person name="Ichikawa N."/>
        </authorList>
    </citation>
    <scope>NUCLEOTIDE SEQUENCE [LARGE SCALE GENOMIC DNA]</scope>
    <source>
        <strain evidence="2 3">NBRC 105378</strain>
    </source>
</reference>
<evidence type="ECO:0008006" key="4">
    <source>
        <dbReference type="Google" id="ProtNLM"/>
    </source>
</evidence>
<name>A0A511ZB63_9BACL</name>
<dbReference type="AlphaFoldDB" id="A0A511ZB63"/>
<feature type="transmembrane region" description="Helical" evidence="1">
    <location>
        <begin position="138"/>
        <end position="156"/>
    </location>
</feature>
<accession>A0A511ZB63</accession>
<gene>
    <name evidence="2" type="primary">ypjA</name>
    <name evidence="2" type="ORF">SLU01_30040</name>
</gene>
<keyword evidence="1" id="KW-0812">Transmembrane</keyword>
<feature type="transmembrane region" description="Helical" evidence="1">
    <location>
        <begin position="171"/>
        <end position="190"/>
    </location>
</feature>
<keyword evidence="1" id="KW-0472">Membrane</keyword>
<evidence type="ECO:0000313" key="3">
    <source>
        <dbReference type="Proteomes" id="UP000321901"/>
    </source>
</evidence>
<organism evidence="2 3">
    <name type="scientific">Sporosarcina luteola</name>
    <dbReference type="NCBI Taxonomy" id="582850"/>
    <lineage>
        <taxon>Bacteria</taxon>
        <taxon>Bacillati</taxon>
        <taxon>Bacillota</taxon>
        <taxon>Bacilli</taxon>
        <taxon>Bacillales</taxon>
        <taxon>Caryophanaceae</taxon>
        <taxon>Sporosarcina</taxon>
    </lineage>
</organism>
<dbReference type="PANTHER" id="PTHR40042">
    <property type="entry name" value="HYPOTHETICAL MEMBRANE SPANNING PROTEIN"/>
    <property type="match status" value="1"/>
</dbReference>
<dbReference type="InterPro" id="IPR009845">
    <property type="entry name" value="DUF1405"/>
</dbReference>
<evidence type="ECO:0000313" key="2">
    <source>
        <dbReference type="EMBL" id="GEN84692.1"/>
    </source>
</evidence>
<feature type="transmembrane region" description="Helical" evidence="1">
    <location>
        <begin position="76"/>
        <end position="98"/>
    </location>
</feature>
<dbReference type="EMBL" id="BJYL01000044">
    <property type="protein sequence ID" value="GEN84692.1"/>
    <property type="molecule type" value="Genomic_DNA"/>
</dbReference>
<dbReference type="Proteomes" id="UP000321901">
    <property type="component" value="Unassembled WGS sequence"/>
</dbReference>
<comment type="caution">
    <text evidence="2">The sequence shown here is derived from an EMBL/GenBank/DDBJ whole genome shotgun (WGS) entry which is preliminary data.</text>
</comment>
<dbReference type="PANTHER" id="PTHR40042:SF1">
    <property type="entry name" value="DUF1405 DOMAIN-CONTAINING PROTEIN"/>
    <property type="match status" value="1"/>
</dbReference>
<feature type="transmembrane region" description="Helical" evidence="1">
    <location>
        <begin position="45"/>
        <end position="69"/>
    </location>
</feature>
<feature type="transmembrane region" description="Helical" evidence="1">
    <location>
        <begin position="12"/>
        <end position="33"/>
    </location>
</feature>
<evidence type="ECO:0000256" key="1">
    <source>
        <dbReference type="SAM" id="Phobius"/>
    </source>
</evidence>
<keyword evidence="1" id="KW-1133">Transmembrane helix</keyword>